<evidence type="ECO:0000313" key="2">
    <source>
        <dbReference type="Proteomes" id="UP000036987"/>
    </source>
</evidence>
<comment type="caution">
    <text evidence="1">The sequence shown here is derived from an EMBL/GenBank/DDBJ whole genome shotgun (WGS) entry which is preliminary data.</text>
</comment>
<reference evidence="2" key="1">
    <citation type="journal article" date="2016" name="Nature">
        <title>The genome of the seagrass Zostera marina reveals angiosperm adaptation to the sea.</title>
        <authorList>
            <person name="Olsen J.L."/>
            <person name="Rouze P."/>
            <person name="Verhelst B."/>
            <person name="Lin Y.-C."/>
            <person name="Bayer T."/>
            <person name="Collen J."/>
            <person name="Dattolo E."/>
            <person name="De Paoli E."/>
            <person name="Dittami S."/>
            <person name="Maumus F."/>
            <person name="Michel G."/>
            <person name="Kersting A."/>
            <person name="Lauritano C."/>
            <person name="Lohaus R."/>
            <person name="Toepel M."/>
            <person name="Tonon T."/>
            <person name="Vanneste K."/>
            <person name="Amirebrahimi M."/>
            <person name="Brakel J."/>
            <person name="Bostroem C."/>
            <person name="Chovatia M."/>
            <person name="Grimwood J."/>
            <person name="Jenkins J.W."/>
            <person name="Jueterbock A."/>
            <person name="Mraz A."/>
            <person name="Stam W.T."/>
            <person name="Tice H."/>
            <person name="Bornberg-Bauer E."/>
            <person name="Green P.J."/>
            <person name="Pearson G.A."/>
            <person name="Procaccini G."/>
            <person name="Duarte C.M."/>
            <person name="Schmutz J."/>
            <person name="Reusch T.B.H."/>
            <person name="Van de Peer Y."/>
        </authorList>
    </citation>
    <scope>NUCLEOTIDE SEQUENCE [LARGE SCALE GENOMIC DNA]</scope>
    <source>
        <strain evidence="2">cv. Finnish</strain>
    </source>
</reference>
<sequence length="88" mass="10595">MILSYWGEESTTVGLMERARQWPELQGNRSTAAGSPRWRDWWWLALQRKVRGRSRELWRRCYDERRAERRWTEARPVVGCVRKIGCGT</sequence>
<organism evidence="1 2">
    <name type="scientific">Zostera marina</name>
    <name type="common">Eelgrass</name>
    <dbReference type="NCBI Taxonomy" id="29655"/>
    <lineage>
        <taxon>Eukaryota</taxon>
        <taxon>Viridiplantae</taxon>
        <taxon>Streptophyta</taxon>
        <taxon>Embryophyta</taxon>
        <taxon>Tracheophyta</taxon>
        <taxon>Spermatophyta</taxon>
        <taxon>Magnoliopsida</taxon>
        <taxon>Liliopsida</taxon>
        <taxon>Zosteraceae</taxon>
        <taxon>Zostera</taxon>
    </lineage>
</organism>
<protein>
    <submittedName>
        <fullName evidence="1">Uncharacterized protein</fullName>
    </submittedName>
</protein>
<dbReference type="AlphaFoldDB" id="A0A0K9Q1H6"/>
<gene>
    <name evidence="1" type="ORF">ZOSMA_118G00020</name>
</gene>
<dbReference type="Proteomes" id="UP000036987">
    <property type="component" value="Unassembled WGS sequence"/>
</dbReference>
<keyword evidence="2" id="KW-1185">Reference proteome</keyword>
<proteinExistence type="predicted"/>
<evidence type="ECO:0000313" key="1">
    <source>
        <dbReference type="EMBL" id="KMZ75126.1"/>
    </source>
</evidence>
<accession>A0A0K9Q1H6</accession>
<dbReference type="EMBL" id="LFYR01000204">
    <property type="protein sequence ID" value="KMZ75126.1"/>
    <property type="molecule type" value="Genomic_DNA"/>
</dbReference>
<name>A0A0K9Q1H6_ZOSMR</name>